<dbReference type="Pfam" id="PF05186">
    <property type="entry name" value="Dpy-30"/>
    <property type="match status" value="1"/>
</dbReference>
<proteinExistence type="inferred from homology"/>
<dbReference type="RefSeq" id="XP_024666350.1">
    <property type="nucleotide sequence ID" value="XM_024810582.1"/>
</dbReference>
<comment type="caution">
    <text evidence="5">The sequence shown here is derived from an EMBL/GenBank/DDBJ whole genome shotgun (WGS) entry which is preliminary data.</text>
</comment>
<dbReference type="STRING" id="45607.A0A2T0FN52"/>
<organism evidence="5 6">
    <name type="scientific">Wickerhamiella sorbophila</name>
    <dbReference type="NCBI Taxonomy" id="45607"/>
    <lineage>
        <taxon>Eukaryota</taxon>
        <taxon>Fungi</taxon>
        <taxon>Dikarya</taxon>
        <taxon>Ascomycota</taxon>
        <taxon>Saccharomycotina</taxon>
        <taxon>Dipodascomycetes</taxon>
        <taxon>Dipodascales</taxon>
        <taxon>Trichomonascaceae</taxon>
        <taxon>Wickerhamiella</taxon>
    </lineage>
</organism>
<feature type="region of interest" description="Disordered" evidence="4">
    <location>
        <begin position="1"/>
        <end position="22"/>
    </location>
</feature>
<protein>
    <submittedName>
        <fullName evidence="5">Set1 complex component sdc1</fullName>
    </submittedName>
</protein>
<dbReference type="CDD" id="cd22965">
    <property type="entry name" value="DD_DPY30_SDC1"/>
    <property type="match status" value="1"/>
</dbReference>
<feature type="region of interest" description="Disordered" evidence="4">
    <location>
        <begin position="63"/>
        <end position="85"/>
    </location>
</feature>
<evidence type="ECO:0000256" key="2">
    <source>
        <dbReference type="ARBA" id="ARBA00010849"/>
    </source>
</evidence>
<dbReference type="OrthoDB" id="417678at2759"/>
<comment type="subcellular location">
    <subcellularLocation>
        <location evidence="1">Nucleus</location>
    </subcellularLocation>
</comment>
<dbReference type="InterPro" id="IPR049629">
    <property type="entry name" value="DPY30_SDC1_DD"/>
</dbReference>
<keyword evidence="3" id="KW-0539">Nucleus</keyword>
<dbReference type="AlphaFoldDB" id="A0A2T0FN52"/>
<evidence type="ECO:0000256" key="4">
    <source>
        <dbReference type="SAM" id="MobiDB-lite"/>
    </source>
</evidence>
<dbReference type="GO" id="GO:0005634">
    <property type="term" value="C:nucleus"/>
    <property type="evidence" value="ECO:0007669"/>
    <property type="project" value="UniProtKB-SubCell"/>
</dbReference>
<evidence type="ECO:0000256" key="1">
    <source>
        <dbReference type="ARBA" id="ARBA00004123"/>
    </source>
</evidence>
<evidence type="ECO:0000313" key="5">
    <source>
        <dbReference type="EMBL" id="PRT56405.1"/>
    </source>
</evidence>
<name>A0A2T0FN52_9ASCO</name>
<evidence type="ECO:0000313" key="6">
    <source>
        <dbReference type="Proteomes" id="UP000238350"/>
    </source>
</evidence>
<reference evidence="5 6" key="1">
    <citation type="submission" date="2017-04" db="EMBL/GenBank/DDBJ databases">
        <title>Genome sequencing of [Candida] sorbophila.</title>
        <authorList>
            <person name="Ahn J.O."/>
        </authorList>
    </citation>
    <scope>NUCLEOTIDE SEQUENCE [LARGE SCALE GENOMIC DNA]</scope>
    <source>
        <strain evidence="5 6">DS02</strain>
    </source>
</reference>
<dbReference type="InterPro" id="IPR007858">
    <property type="entry name" value="Dpy-30_motif"/>
</dbReference>
<keyword evidence="6" id="KW-1185">Reference proteome</keyword>
<evidence type="ECO:0000256" key="3">
    <source>
        <dbReference type="ARBA" id="ARBA00023242"/>
    </source>
</evidence>
<comment type="similarity">
    <text evidence="2">Belongs to the dpy-30 family.</text>
</comment>
<dbReference type="EMBL" id="NDIQ01000022">
    <property type="protein sequence ID" value="PRT56405.1"/>
    <property type="molecule type" value="Genomic_DNA"/>
</dbReference>
<dbReference type="Gene3D" id="1.20.890.10">
    <property type="entry name" value="cAMP-dependent protein kinase regulatory subunit, dimerization-anchoring domain"/>
    <property type="match status" value="1"/>
</dbReference>
<dbReference type="Proteomes" id="UP000238350">
    <property type="component" value="Unassembled WGS sequence"/>
</dbReference>
<accession>A0A2T0FN52</accession>
<sequence length="85" mass="9362">MPHCRPIMTVKEPEVSPPASGAPTRVWLNKEVSPALLEGMRMLARTKPQDPLRVLGQFLIDRSNEAPAKNEEASSGHDDSVKTEN</sequence>
<gene>
    <name evidence="5" type="ORF">B9G98_04025</name>
</gene>
<dbReference type="GeneID" id="36517773"/>